<feature type="domain" description="Glycosyltransferase 2-like" evidence="5">
    <location>
        <begin position="80"/>
        <end position="263"/>
    </location>
</feature>
<dbReference type="PANTHER" id="PTHR43179:SF12">
    <property type="entry name" value="GALACTOFURANOSYLTRANSFERASE GLFT2"/>
    <property type="match status" value="1"/>
</dbReference>
<dbReference type="Pfam" id="PF13632">
    <property type="entry name" value="Glyco_trans_2_3"/>
    <property type="match status" value="1"/>
</dbReference>
<reference evidence="6 7" key="1">
    <citation type="journal article" date="2021" name="Int. J. Syst. Evol. Microbiol.">
        <title>Reticulibacter mediterranei gen. nov., sp. nov., within the new family Reticulibacteraceae fam. nov., and Ktedonospora formicarum gen. nov., sp. nov., Ktedonobacter robiniae sp. nov., Dictyobacter formicarum sp. nov. and Dictyobacter arantiisoli sp. nov., belonging to the class Ktedonobacteria.</title>
        <authorList>
            <person name="Yabe S."/>
            <person name="Zheng Y."/>
            <person name="Wang C.M."/>
            <person name="Sakai Y."/>
            <person name="Abe K."/>
            <person name="Yokota A."/>
            <person name="Donadio S."/>
            <person name="Cavaletti L."/>
            <person name="Monciardini P."/>
        </authorList>
    </citation>
    <scope>NUCLEOTIDE SEQUENCE [LARGE SCALE GENOMIC DNA]</scope>
    <source>
        <strain evidence="6 7">SOSP1-30</strain>
    </source>
</reference>
<dbReference type="Gene3D" id="3.90.550.10">
    <property type="entry name" value="Spore Coat Polysaccharide Biosynthesis Protein SpsA, Chain A"/>
    <property type="match status" value="1"/>
</dbReference>
<keyword evidence="7" id="KW-1185">Reference proteome</keyword>
<evidence type="ECO:0000256" key="2">
    <source>
        <dbReference type="ARBA" id="ARBA00006739"/>
    </source>
</evidence>
<evidence type="ECO:0000313" key="6">
    <source>
        <dbReference type="EMBL" id="GHO51759.1"/>
    </source>
</evidence>
<dbReference type="Proteomes" id="UP000654345">
    <property type="component" value="Unassembled WGS sequence"/>
</dbReference>
<dbReference type="PANTHER" id="PTHR43179">
    <property type="entry name" value="RHAMNOSYLTRANSFERASE WBBL"/>
    <property type="match status" value="1"/>
</dbReference>
<dbReference type="InterPro" id="IPR029044">
    <property type="entry name" value="Nucleotide-diphossugar_trans"/>
</dbReference>
<dbReference type="RefSeq" id="WP_201368734.1">
    <property type="nucleotide sequence ID" value="NZ_BNJG01000001.1"/>
</dbReference>
<dbReference type="EMBL" id="BNJG01000001">
    <property type="protein sequence ID" value="GHO51759.1"/>
    <property type="molecule type" value="Genomic_DNA"/>
</dbReference>
<evidence type="ECO:0000256" key="1">
    <source>
        <dbReference type="ARBA" id="ARBA00004776"/>
    </source>
</evidence>
<protein>
    <recommendedName>
        <fullName evidence="5">Glycosyltransferase 2-like domain-containing protein</fullName>
    </recommendedName>
</protein>
<evidence type="ECO:0000256" key="4">
    <source>
        <dbReference type="ARBA" id="ARBA00022679"/>
    </source>
</evidence>
<proteinExistence type="inferred from homology"/>
<dbReference type="InterPro" id="IPR001173">
    <property type="entry name" value="Glyco_trans_2-like"/>
</dbReference>
<sequence length="303" mass="33971">MTKPHVSVIIPFSRKEQAQVVLACLGQQTYPADLVEIVLVGAQSSVLSQHYAIKAVETKPIYYPGEARNIGAHEAMGKYLLFLDDDCAPAANWIEENVAALKRPGIGAVGGLIAGKSRAFFARCVDFSRFGFYQVGKERAMVVCSASLGVEREVFMEVGGFDETLRSEEDMDFCFRLQAHGYRTLYQPTIKVIHDHRRTTLSALLRYSYFYGRVSGLHVKRLYPGLSRRNKILSMVQHPYLYPLMMLPISLGATLNIVRLTVREHPAVLLYSPFIVTSKLASHIGIWRWLLHGAPLRGRGKAE</sequence>
<evidence type="ECO:0000256" key="3">
    <source>
        <dbReference type="ARBA" id="ARBA00022676"/>
    </source>
</evidence>
<comment type="caution">
    <text evidence="6">The sequence shown here is derived from an EMBL/GenBank/DDBJ whole genome shotgun (WGS) entry which is preliminary data.</text>
</comment>
<evidence type="ECO:0000259" key="5">
    <source>
        <dbReference type="Pfam" id="PF13632"/>
    </source>
</evidence>
<gene>
    <name evidence="6" type="ORF">KSB_02340</name>
</gene>
<comment type="pathway">
    <text evidence="1">Cell wall biogenesis; cell wall polysaccharide biosynthesis.</text>
</comment>
<comment type="similarity">
    <text evidence="2">Belongs to the glycosyltransferase 2 family.</text>
</comment>
<dbReference type="SUPFAM" id="SSF53448">
    <property type="entry name" value="Nucleotide-diphospho-sugar transferases"/>
    <property type="match status" value="1"/>
</dbReference>
<keyword evidence="3" id="KW-0328">Glycosyltransferase</keyword>
<keyword evidence="4" id="KW-0808">Transferase</keyword>
<accession>A0ABQ3UGC4</accession>
<organism evidence="6 7">
    <name type="scientific">Ktedonobacter robiniae</name>
    <dbReference type="NCBI Taxonomy" id="2778365"/>
    <lineage>
        <taxon>Bacteria</taxon>
        <taxon>Bacillati</taxon>
        <taxon>Chloroflexota</taxon>
        <taxon>Ktedonobacteria</taxon>
        <taxon>Ktedonobacterales</taxon>
        <taxon>Ktedonobacteraceae</taxon>
        <taxon>Ktedonobacter</taxon>
    </lineage>
</organism>
<name>A0ABQ3UGC4_9CHLR</name>
<evidence type="ECO:0000313" key="7">
    <source>
        <dbReference type="Proteomes" id="UP000654345"/>
    </source>
</evidence>